<dbReference type="GO" id="GO:0005737">
    <property type="term" value="C:cytoplasm"/>
    <property type="evidence" value="ECO:0007669"/>
    <property type="project" value="UniProtKB-SubCell"/>
</dbReference>
<dbReference type="GO" id="GO:0043565">
    <property type="term" value="F:sequence-specific DNA binding"/>
    <property type="evidence" value="ECO:0007669"/>
    <property type="project" value="InterPro"/>
</dbReference>
<keyword evidence="7" id="KW-0238">DNA-binding</keyword>
<dbReference type="Gene3D" id="1.10.10.60">
    <property type="entry name" value="Homeodomain-like"/>
    <property type="match status" value="2"/>
</dbReference>
<dbReference type="InterPro" id="IPR018060">
    <property type="entry name" value="HTH_AraC"/>
</dbReference>
<feature type="domain" description="HTH araC/xylS-type" evidence="11">
    <location>
        <begin position="428"/>
        <end position="526"/>
    </location>
</feature>
<gene>
    <name evidence="13" type="ORF">CLHUN_20960</name>
</gene>
<dbReference type="GO" id="GO:0000160">
    <property type="term" value="P:phosphorelay signal transduction system"/>
    <property type="evidence" value="ECO:0007669"/>
    <property type="project" value="UniProtKB-KW"/>
</dbReference>
<dbReference type="PROSITE" id="PS01124">
    <property type="entry name" value="HTH_ARAC_FAMILY_2"/>
    <property type="match status" value="1"/>
</dbReference>
<dbReference type="Pfam" id="PF00072">
    <property type="entry name" value="Response_reg"/>
    <property type="match status" value="1"/>
</dbReference>
<evidence type="ECO:0000313" key="14">
    <source>
        <dbReference type="Proteomes" id="UP000191554"/>
    </source>
</evidence>
<dbReference type="EMBL" id="MZGX01000012">
    <property type="protein sequence ID" value="OPX44071.1"/>
    <property type="molecule type" value="Genomic_DNA"/>
</dbReference>
<evidence type="ECO:0000259" key="11">
    <source>
        <dbReference type="PROSITE" id="PS01124"/>
    </source>
</evidence>
<dbReference type="GO" id="GO:0003700">
    <property type="term" value="F:DNA-binding transcription factor activity"/>
    <property type="evidence" value="ECO:0007669"/>
    <property type="project" value="InterPro"/>
</dbReference>
<dbReference type="OrthoDB" id="384217at2"/>
<feature type="domain" description="Response regulatory" evidence="12">
    <location>
        <begin position="3"/>
        <end position="121"/>
    </location>
</feature>
<dbReference type="CDD" id="cd17536">
    <property type="entry name" value="REC_YesN-like"/>
    <property type="match status" value="1"/>
</dbReference>
<keyword evidence="3" id="KW-0963">Cytoplasm</keyword>
<dbReference type="STRING" id="48256.CLHUN_20960"/>
<dbReference type="SUPFAM" id="SSF46689">
    <property type="entry name" value="Homeodomain-like"/>
    <property type="match status" value="1"/>
</dbReference>
<evidence type="ECO:0000256" key="7">
    <source>
        <dbReference type="ARBA" id="ARBA00023125"/>
    </source>
</evidence>
<dbReference type="SMART" id="SM00342">
    <property type="entry name" value="HTH_ARAC"/>
    <property type="match status" value="1"/>
</dbReference>
<evidence type="ECO:0000256" key="5">
    <source>
        <dbReference type="ARBA" id="ARBA00023012"/>
    </source>
</evidence>
<evidence type="ECO:0000256" key="10">
    <source>
        <dbReference type="PROSITE-ProRule" id="PRU00169"/>
    </source>
</evidence>
<evidence type="ECO:0000259" key="12">
    <source>
        <dbReference type="PROSITE" id="PS50110"/>
    </source>
</evidence>
<evidence type="ECO:0000256" key="1">
    <source>
        <dbReference type="ARBA" id="ARBA00004496"/>
    </source>
</evidence>
<comment type="caution">
    <text evidence="13">The sequence shown here is derived from an EMBL/GenBank/DDBJ whole genome shotgun (WGS) entry which is preliminary data.</text>
</comment>
<evidence type="ECO:0000256" key="6">
    <source>
        <dbReference type="ARBA" id="ARBA00023015"/>
    </source>
</evidence>
<accession>A0A1V4SLG8</accession>
<evidence type="ECO:0000256" key="2">
    <source>
        <dbReference type="ARBA" id="ARBA00018672"/>
    </source>
</evidence>
<evidence type="ECO:0000256" key="8">
    <source>
        <dbReference type="ARBA" id="ARBA00023163"/>
    </source>
</evidence>
<dbReference type="PANTHER" id="PTHR42713">
    <property type="entry name" value="HISTIDINE KINASE-RELATED"/>
    <property type="match status" value="1"/>
</dbReference>
<sequence>MLKVVLVDDEPSVLEGLRLFINWGQLGYEIIGQAANGASSFSVIHDLKPDLVICDIRMPGLSGLELIEKVNNEITPPPKFILLSGYNDFTYARRALQLGALGYLTKPLDAEELEGELSRVSGIIENERNEKQENLELIRYTANQLYNDIMDGKHSEKLLRKAHFIFDIPDNSKIRIIQFITETVENTANNPELKIYDFLMRLTGIKNENCLFYNGSGNYIIILHEGMEMFSSEPGRMPKLEEALADVKLESYGFNNFWTLISGISVDNVLNGILKCGRQLEQLQTYCMLYPDKSFCYYNDIENDELWSEQAETEMGNVFPELPFDRIINSLKGTDLHQVQSSVDEFFQKLNQTGASRRLYSICLYRLADLVKKMSYAYGINAGRVILKFTRSIDSITPSCKKLALEMCTYIFRKQNVNNEKPLLLLENEIIDYIKANYRESLSLQGIAEKFSLSPIIISKIIKKKTGQKFNDYFNYLRIEYAKILIASANLKMSAICEQSGYSDYRYFTEKFKEFTGVSPSEYKKKYS</sequence>
<feature type="modified residue" description="4-aspartylphosphate" evidence="10">
    <location>
        <position position="55"/>
    </location>
</feature>
<evidence type="ECO:0000256" key="9">
    <source>
        <dbReference type="ARBA" id="ARBA00024867"/>
    </source>
</evidence>
<dbReference type="SUPFAM" id="SSF52172">
    <property type="entry name" value="CheY-like"/>
    <property type="match status" value="1"/>
</dbReference>
<proteinExistence type="predicted"/>
<dbReference type="InterPro" id="IPR009057">
    <property type="entry name" value="Homeodomain-like_sf"/>
</dbReference>
<dbReference type="Pfam" id="PF12833">
    <property type="entry name" value="HTH_18"/>
    <property type="match status" value="1"/>
</dbReference>
<name>A0A1V4SLG8_RUMHU</name>
<dbReference type="RefSeq" id="WP_080064531.1">
    <property type="nucleotide sequence ID" value="NZ_MZGX01000012.1"/>
</dbReference>
<comment type="subcellular location">
    <subcellularLocation>
        <location evidence="1">Cytoplasm</location>
    </subcellularLocation>
</comment>
<keyword evidence="8" id="KW-0804">Transcription</keyword>
<evidence type="ECO:0000313" key="13">
    <source>
        <dbReference type="EMBL" id="OPX44071.1"/>
    </source>
</evidence>
<dbReference type="Proteomes" id="UP000191554">
    <property type="component" value="Unassembled WGS sequence"/>
</dbReference>
<keyword evidence="6" id="KW-0805">Transcription regulation</keyword>
<evidence type="ECO:0000256" key="3">
    <source>
        <dbReference type="ARBA" id="ARBA00022490"/>
    </source>
</evidence>
<dbReference type="InterPro" id="IPR051552">
    <property type="entry name" value="HptR"/>
</dbReference>
<organism evidence="13 14">
    <name type="scientific">Ruminiclostridium hungatei</name>
    <name type="common">Clostridium hungatei</name>
    <dbReference type="NCBI Taxonomy" id="48256"/>
    <lineage>
        <taxon>Bacteria</taxon>
        <taxon>Bacillati</taxon>
        <taxon>Bacillota</taxon>
        <taxon>Clostridia</taxon>
        <taxon>Eubacteriales</taxon>
        <taxon>Oscillospiraceae</taxon>
        <taxon>Ruminiclostridium</taxon>
    </lineage>
</organism>
<dbReference type="PROSITE" id="PS50110">
    <property type="entry name" value="RESPONSE_REGULATORY"/>
    <property type="match status" value="1"/>
</dbReference>
<reference evidence="13 14" key="1">
    <citation type="submission" date="2017-03" db="EMBL/GenBank/DDBJ databases">
        <title>Genome sequence of Clostridium hungatei DSM 14427.</title>
        <authorList>
            <person name="Poehlein A."/>
            <person name="Daniel R."/>
        </authorList>
    </citation>
    <scope>NUCLEOTIDE SEQUENCE [LARGE SCALE GENOMIC DNA]</scope>
    <source>
        <strain evidence="13 14">DSM 14427</strain>
    </source>
</reference>
<dbReference type="InterPro" id="IPR001789">
    <property type="entry name" value="Sig_transdc_resp-reg_receiver"/>
</dbReference>
<keyword evidence="14" id="KW-1185">Reference proteome</keyword>
<keyword evidence="4 10" id="KW-0597">Phosphoprotein</keyword>
<dbReference type="AlphaFoldDB" id="A0A1V4SLG8"/>
<protein>
    <recommendedName>
        <fullName evidence="2">Stage 0 sporulation protein A homolog</fullName>
    </recommendedName>
</protein>
<dbReference type="PROSITE" id="PS00041">
    <property type="entry name" value="HTH_ARAC_FAMILY_1"/>
    <property type="match status" value="1"/>
</dbReference>
<dbReference type="PANTHER" id="PTHR42713:SF3">
    <property type="entry name" value="TRANSCRIPTIONAL REGULATORY PROTEIN HPTR"/>
    <property type="match status" value="1"/>
</dbReference>
<dbReference type="Gene3D" id="3.40.50.2300">
    <property type="match status" value="1"/>
</dbReference>
<evidence type="ECO:0000256" key="4">
    <source>
        <dbReference type="ARBA" id="ARBA00022553"/>
    </source>
</evidence>
<dbReference type="InterPro" id="IPR018062">
    <property type="entry name" value="HTH_AraC-typ_CS"/>
</dbReference>
<keyword evidence="5" id="KW-0902">Two-component regulatory system</keyword>
<dbReference type="SMART" id="SM00448">
    <property type="entry name" value="REC"/>
    <property type="match status" value="1"/>
</dbReference>
<comment type="function">
    <text evidence="9">May play the central regulatory role in sporulation. It may be an element of the effector pathway responsible for the activation of sporulation genes in response to nutritional stress. Spo0A may act in concert with spo0H (a sigma factor) to control the expression of some genes that are critical to the sporulation process.</text>
</comment>
<dbReference type="InterPro" id="IPR011006">
    <property type="entry name" value="CheY-like_superfamily"/>
</dbReference>